<protein>
    <submittedName>
        <fullName evidence="3">Phosphoprotein phosphatase</fullName>
    </submittedName>
</protein>
<evidence type="ECO:0000256" key="1">
    <source>
        <dbReference type="SAM" id="Phobius"/>
    </source>
</evidence>
<keyword evidence="4" id="KW-1185">Reference proteome</keyword>
<keyword evidence="2" id="KW-0732">Signal</keyword>
<dbReference type="PANTHER" id="PTHR11575">
    <property type="entry name" value="5'-NUCLEOTIDASE-RELATED"/>
    <property type="match status" value="1"/>
</dbReference>
<dbReference type="InterPro" id="IPR006179">
    <property type="entry name" value="5_nucleotidase/apyrase"/>
</dbReference>
<dbReference type="PANTHER" id="PTHR11575:SF22">
    <property type="entry name" value="ADL392WP"/>
    <property type="match status" value="1"/>
</dbReference>
<comment type="caution">
    <text evidence="3">The sequence shown here is derived from an EMBL/GenBank/DDBJ whole genome shotgun (WGS) entry which is preliminary data.</text>
</comment>
<dbReference type="Gene3D" id="3.60.21.10">
    <property type="match status" value="1"/>
</dbReference>
<name>A0ABQ9Y648_9EUKA</name>
<gene>
    <name evidence="3" type="ORF">BLNAU_5960</name>
</gene>
<sequence>MPFSFLLLLHCFIFPQISHQFRVFHTSDIHGWINGHRRASTMDATFADYKNLLVHANTSLPANTTLLSFDCGDLIQGTGLSDSTTIPGSFIQEVVALMDFDGRAPGNREWLTNVLINHVADTVYPAMKGRYLAANIKHSRSTKPLADPYRIITIPDFGSILVIGAVEDESGTDSDCTVTEVSKTFTEEYIEIIESSDIVLIIILISAPPSQHETLDLRKKFSSYSGNRIPLLVLTGESHEVSELKEGNHLVIESYTQFQILTEIRFTLVRSDSSTNTLPTVSFSNVSVERHTTSKAAFQTLVNKSESEWKTKQGTDIQEMIDAKSRQLELHFPIACSPKTYLAIFNNSIPSKASPSLYPLVTDTIFPKMDPMQNLISPQTPKDGSKLPDVLYMINSNSLQAHLFEGDVYRDDVFSIDPYQNTFSAIENITFTDMKKLLAFHGELIRTNSDQTSNEINNFTNVYQVTSFKMPTAGKETSAQLNHIFSIVTNNYDCIRILPALNSIASNGKVYTQTSSSLLTRTTFEDYFRQHLKCTAATTFDIVLMVSLSVVFLCAVGVGLTVFLLCLKRRKRKMAEERWKQEVEYVLDETAAPYAKLHQDFD</sequence>
<dbReference type="SUPFAM" id="SSF55816">
    <property type="entry name" value="5'-nucleotidase (syn. UDP-sugar hydrolase), C-terminal domain"/>
    <property type="match status" value="1"/>
</dbReference>
<dbReference type="SUPFAM" id="SSF56300">
    <property type="entry name" value="Metallo-dependent phosphatases"/>
    <property type="match status" value="1"/>
</dbReference>
<evidence type="ECO:0000313" key="3">
    <source>
        <dbReference type="EMBL" id="KAK2959165.1"/>
    </source>
</evidence>
<dbReference type="EMBL" id="JARBJD010000032">
    <property type="protein sequence ID" value="KAK2959165.1"/>
    <property type="molecule type" value="Genomic_DNA"/>
</dbReference>
<feature type="signal peptide" evidence="2">
    <location>
        <begin position="1"/>
        <end position="20"/>
    </location>
</feature>
<reference evidence="3 4" key="1">
    <citation type="journal article" date="2022" name="bioRxiv">
        <title>Genomics of Preaxostyla Flagellates Illuminates Evolutionary Transitions and the Path Towards Mitochondrial Loss.</title>
        <authorList>
            <person name="Novak L.V.F."/>
            <person name="Treitli S.C."/>
            <person name="Pyrih J."/>
            <person name="Halakuc P."/>
            <person name="Pipaliya S.V."/>
            <person name="Vacek V."/>
            <person name="Brzon O."/>
            <person name="Soukal P."/>
            <person name="Eme L."/>
            <person name="Dacks J.B."/>
            <person name="Karnkowska A."/>
            <person name="Elias M."/>
            <person name="Hampl V."/>
        </authorList>
    </citation>
    <scope>NUCLEOTIDE SEQUENCE [LARGE SCALE GENOMIC DNA]</scope>
    <source>
        <strain evidence="3">NAU3</strain>
        <tissue evidence="3">Gut</tissue>
    </source>
</reference>
<dbReference type="Proteomes" id="UP001281761">
    <property type="component" value="Unassembled WGS sequence"/>
</dbReference>
<evidence type="ECO:0000256" key="2">
    <source>
        <dbReference type="SAM" id="SignalP"/>
    </source>
</evidence>
<keyword evidence="1" id="KW-0812">Transmembrane</keyword>
<keyword evidence="1" id="KW-0472">Membrane</keyword>
<keyword evidence="1" id="KW-1133">Transmembrane helix</keyword>
<organism evidence="3 4">
    <name type="scientific">Blattamonas nauphoetae</name>
    <dbReference type="NCBI Taxonomy" id="2049346"/>
    <lineage>
        <taxon>Eukaryota</taxon>
        <taxon>Metamonada</taxon>
        <taxon>Preaxostyla</taxon>
        <taxon>Oxymonadida</taxon>
        <taxon>Blattamonas</taxon>
    </lineage>
</organism>
<feature type="chain" id="PRO_5046143715" evidence="2">
    <location>
        <begin position="21"/>
        <end position="602"/>
    </location>
</feature>
<dbReference type="Gene3D" id="3.90.780.10">
    <property type="entry name" value="5'-Nucleotidase, C-terminal domain"/>
    <property type="match status" value="1"/>
</dbReference>
<dbReference type="InterPro" id="IPR029052">
    <property type="entry name" value="Metallo-depent_PP-like"/>
</dbReference>
<proteinExistence type="predicted"/>
<feature type="transmembrane region" description="Helical" evidence="1">
    <location>
        <begin position="542"/>
        <end position="567"/>
    </location>
</feature>
<dbReference type="InterPro" id="IPR036907">
    <property type="entry name" value="5'-Nucleotdase_C_sf"/>
</dbReference>
<accession>A0ABQ9Y648</accession>
<evidence type="ECO:0000313" key="4">
    <source>
        <dbReference type="Proteomes" id="UP001281761"/>
    </source>
</evidence>